<feature type="domain" description="RecX second three-helical" evidence="6">
    <location>
        <begin position="80"/>
        <end position="120"/>
    </location>
</feature>
<evidence type="ECO:0000259" key="6">
    <source>
        <dbReference type="Pfam" id="PF02631"/>
    </source>
</evidence>
<name>A0ABX6QTX6_9HYPH</name>
<evidence type="ECO:0000313" key="7">
    <source>
        <dbReference type="EMBL" id="QLF71908.1"/>
    </source>
</evidence>
<sequence length="188" mass="21139">MDEDLENGGLEAGDGPTPRMQAWARNSAAYRLARRMMTEKELGDAIARKAQEKFHAITLQQVRTLVDIALAFGREMKALDDVSYAEIRSRASQRAGKSRRLIARKLMEKGIDRETVTTVLEEADDLVSGVIFARKRGFGPFRRTDLDDRQRRRELAAFARNGYGFDLACRIADMTAEEAEDILSEASP</sequence>
<accession>A0ABX6QTX6</accession>
<evidence type="ECO:0000313" key="8">
    <source>
        <dbReference type="Proteomes" id="UP000308530"/>
    </source>
</evidence>
<protein>
    <recommendedName>
        <fullName evidence="3">Regulatory protein RecX</fullName>
    </recommendedName>
</protein>
<evidence type="ECO:0000256" key="2">
    <source>
        <dbReference type="ARBA" id="ARBA00009695"/>
    </source>
</evidence>
<dbReference type="RefSeq" id="WP_138287660.1">
    <property type="nucleotide sequence ID" value="NZ_CP058351.1"/>
</dbReference>
<dbReference type="EMBL" id="CP058351">
    <property type="protein sequence ID" value="QLF71908.1"/>
    <property type="molecule type" value="Genomic_DNA"/>
</dbReference>
<feature type="region of interest" description="Disordered" evidence="5">
    <location>
        <begin position="1"/>
        <end position="20"/>
    </location>
</feature>
<evidence type="ECO:0000256" key="5">
    <source>
        <dbReference type="SAM" id="MobiDB-lite"/>
    </source>
</evidence>
<reference evidence="7 8" key="1">
    <citation type="submission" date="2020-06" db="EMBL/GenBank/DDBJ databases">
        <title>Genome sequence of Rhizobium sp strain ADMK78.</title>
        <authorList>
            <person name="Rahi P."/>
        </authorList>
    </citation>
    <scope>NUCLEOTIDE SEQUENCE [LARGE SCALE GENOMIC DNA]</scope>
    <source>
        <strain evidence="7 8">ADMK78</strain>
        <plasmid evidence="7 8">pPRADMK78_01</plasmid>
    </source>
</reference>
<geneLocation type="plasmid" evidence="7 8">
    <name>pPRADMK78_01</name>
</geneLocation>
<evidence type="ECO:0000256" key="3">
    <source>
        <dbReference type="ARBA" id="ARBA00018111"/>
    </source>
</evidence>
<evidence type="ECO:0000256" key="4">
    <source>
        <dbReference type="ARBA" id="ARBA00022490"/>
    </source>
</evidence>
<gene>
    <name evidence="7" type="ORF">FE840_020115</name>
</gene>
<dbReference type="InterPro" id="IPR053924">
    <property type="entry name" value="RecX_HTH_2nd"/>
</dbReference>
<dbReference type="InterPro" id="IPR036388">
    <property type="entry name" value="WH-like_DNA-bd_sf"/>
</dbReference>
<evidence type="ECO:0000256" key="1">
    <source>
        <dbReference type="ARBA" id="ARBA00004496"/>
    </source>
</evidence>
<organism evidence="7 8">
    <name type="scientific">Peteryoungia desertarenae</name>
    <dbReference type="NCBI Taxonomy" id="1813451"/>
    <lineage>
        <taxon>Bacteria</taxon>
        <taxon>Pseudomonadati</taxon>
        <taxon>Pseudomonadota</taxon>
        <taxon>Alphaproteobacteria</taxon>
        <taxon>Hyphomicrobiales</taxon>
        <taxon>Rhizobiaceae</taxon>
        <taxon>Peteryoungia</taxon>
    </lineage>
</organism>
<keyword evidence="7" id="KW-0614">Plasmid</keyword>
<dbReference type="Proteomes" id="UP000308530">
    <property type="component" value="Plasmid pPRADMK78_01"/>
</dbReference>
<comment type="subcellular location">
    <subcellularLocation>
        <location evidence="1">Cytoplasm</location>
    </subcellularLocation>
</comment>
<proteinExistence type="inferred from homology"/>
<keyword evidence="8" id="KW-1185">Reference proteome</keyword>
<dbReference type="Gene3D" id="1.10.10.10">
    <property type="entry name" value="Winged helix-like DNA-binding domain superfamily/Winged helix DNA-binding domain"/>
    <property type="match status" value="1"/>
</dbReference>
<keyword evidence="4" id="KW-0963">Cytoplasm</keyword>
<comment type="similarity">
    <text evidence="2">Belongs to the RecX family.</text>
</comment>
<dbReference type="Pfam" id="PF02631">
    <property type="entry name" value="RecX_HTH2"/>
    <property type="match status" value="1"/>
</dbReference>